<feature type="binding site" evidence="13">
    <location>
        <position position="893"/>
    </location>
    <ligand>
        <name>ATP</name>
        <dbReference type="ChEBI" id="CHEBI:30616"/>
    </ligand>
</feature>
<feature type="binding site" evidence="13">
    <location>
        <position position="404"/>
    </location>
    <ligand>
        <name>ATP</name>
        <dbReference type="ChEBI" id="CHEBI:30616"/>
    </ligand>
</feature>
<dbReference type="InterPro" id="IPR032630">
    <property type="entry name" value="P_typ_ATPase_c"/>
</dbReference>
<feature type="binding site" evidence="14">
    <location>
        <position position="404"/>
    </location>
    <ligand>
        <name>Mg(2+)</name>
        <dbReference type="ChEBI" id="CHEBI:18420"/>
    </ligand>
</feature>
<evidence type="ECO:0000256" key="13">
    <source>
        <dbReference type="PIRSR" id="PIRSR606539-2"/>
    </source>
</evidence>
<proteinExistence type="inferred from homology"/>
<comment type="similarity">
    <text evidence="2 15">Belongs to the cation transport ATPase (P-type) (TC 3.A.3) family. Type IV subfamily.</text>
</comment>
<comment type="subcellular location">
    <subcellularLocation>
        <location evidence="1 15">Membrane</location>
        <topology evidence="1 15">Multi-pass membrane protein</topology>
    </subcellularLocation>
</comment>
<feature type="transmembrane region" description="Helical" evidence="15">
    <location>
        <begin position="1153"/>
        <end position="1173"/>
    </location>
</feature>
<dbReference type="SUPFAM" id="SSF81653">
    <property type="entry name" value="Calcium ATPase, transduction domain A"/>
    <property type="match status" value="1"/>
</dbReference>
<feature type="active site" description="4-aspartylphosphate intermediate" evidence="12">
    <location>
        <position position="404"/>
    </location>
</feature>
<feature type="binding site" evidence="13">
    <location>
        <position position="811"/>
    </location>
    <ligand>
        <name>ATP</name>
        <dbReference type="ChEBI" id="CHEBI:30616"/>
    </ligand>
</feature>
<evidence type="ECO:0000256" key="3">
    <source>
        <dbReference type="ARBA" id="ARBA00022692"/>
    </source>
</evidence>
<feature type="region of interest" description="Disordered" evidence="16">
    <location>
        <begin position="553"/>
        <end position="686"/>
    </location>
</feature>
<feature type="binding site" evidence="13">
    <location>
        <position position="753"/>
    </location>
    <ligand>
        <name>ATP</name>
        <dbReference type="ChEBI" id="CHEBI:30616"/>
    </ligand>
</feature>
<evidence type="ECO:0000256" key="8">
    <source>
        <dbReference type="ARBA" id="ARBA00022967"/>
    </source>
</evidence>
<organism evidence="19 20">
    <name type="scientific">Anaeramoeba flamelloides</name>
    <dbReference type="NCBI Taxonomy" id="1746091"/>
    <lineage>
        <taxon>Eukaryota</taxon>
        <taxon>Metamonada</taxon>
        <taxon>Anaeramoebidae</taxon>
        <taxon>Anaeramoeba</taxon>
    </lineage>
</organism>
<evidence type="ECO:0000256" key="2">
    <source>
        <dbReference type="ARBA" id="ARBA00008109"/>
    </source>
</evidence>
<feature type="compositionally biased region" description="Acidic residues" evidence="16">
    <location>
        <begin position="948"/>
        <end position="967"/>
    </location>
</feature>
<feature type="transmembrane region" description="Helical" evidence="15">
    <location>
        <begin position="1202"/>
        <end position="1224"/>
    </location>
</feature>
<dbReference type="Pfam" id="PF16212">
    <property type="entry name" value="PhoLip_ATPase_C"/>
    <property type="match status" value="1"/>
</dbReference>
<feature type="transmembrane region" description="Helical" evidence="15">
    <location>
        <begin position="291"/>
        <end position="311"/>
    </location>
</feature>
<dbReference type="Gene3D" id="3.40.50.1000">
    <property type="entry name" value="HAD superfamily/HAD-like"/>
    <property type="match status" value="1"/>
</dbReference>
<accession>A0AAV7YBF0</accession>
<feature type="domain" description="P-type ATPase N-terminal" evidence="17">
    <location>
        <begin position="41"/>
        <end position="90"/>
    </location>
</feature>
<dbReference type="SUPFAM" id="SSF56784">
    <property type="entry name" value="HAD-like"/>
    <property type="match status" value="2"/>
</dbReference>
<evidence type="ECO:0000256" key="11">
    <source>
        <dbReference type="ARBA" id="ARBA00034036"/>
    </source>
</evidence>
<feature type="binding site" evidence="13">
    <location>
        <position position="1066"/>
    </location>
    <ligand>
        <name>ATP</name>
        <dbReference type="ChEBI" id="CHEBI:30616"/>
    </ligand>
</feature>
<dbReference type="GO" id="GO:0005886">
    <property type="term" value="C:plasma membrane"/>
    <property type="evidence" value="ECO:0007669"/>
    <property type="project" value="TreeGrafter"/>
</dbReference>
<feature type="compositionally biased region" description="Low complexity" evidence="16">
    <location>
        <begin position="612"/>
        <end position="650"/>
    </location>
</feature>
<dbReference type="InterPro" id="IPR023214">
    <property type="entry name" value="HAD_sf"/>
</dbReference>
<feature type="compositionally biased region" description="Low complexity" evidence="16">
    <location>
        <begin position="559"/>
        <end position="568"/>
    </location>
</feature>
<feature type="binding site" evidence="14">
    <location>
        <position position="1063"/>
    </location>
    <ligand>
        <name>Mg(2+)</name>
        <dbReference type="ChEBI" id="CHEBI:18420"/>
    </ligand>
</feature>
<evidence type="ECO:0000259" key="17">
    <source>
        <dbReference type="Pfam" id="PF16209"/>
    </source>
</evidence>
<dbReference type="Gene3D" id="3.40.1110.10">
    <property type="entry name" value="Calcium-transporting ATPase, cytoplasmic domain N"/>
    <property type="match status" value="1"/>
</dbReference>
<dbReference type="PANTHER" id="PTHR24092:SF218">
    <property type="entry name" value="PHOSPHOLIPID-TRANSPORTING ATPASE"/>
    <property type="match status" value="1"/>
</dbReference>
<feature type="transmembrane region" description="Helical" evidence="15">
    <location>
        <begin position="1120"/>
        <end position="1141"/>
    </location>
</feature>
<gene>
    <name evidence="19" type="ORF">M0812_27627</name>
</gene>
<keyword evidence="9 15" id="KW-1133">Transmembrane helix</keyword>
<dbReference type="InterPro" id="IPR023298">
    <property type="entry name" value="ATPase_P-typ_TM_dom_sf"/>
</dbReference>
<dbReference type="PANTHER" id="PTHR24092">
    <property type="entry name" value="PROBABLE PHOSPHOLIPID-TRANSPORTING ATPASE"/>
    <property type="match status" value="1"/>
</dbReference>
<evidence type="ECO:0000256" key="10">
    <source>
        <dbReference type="ARBA" id="ARBA00023136"/>
    </source>
</evidence>
<feature type="transmembrane region" description="Helical" evidence="15">
    <location>
        <begin position="1236"/>
        <end position="1256"/>
    </location>
</feature>
<evidence type="ECO:0000313" key="20">
    <source>
        <dbReference type="Proteomes" id="UP001146793"/>
    </source>
</evidence>
<feature type="binding site" evidence="13">
    <location>
        <position position="405"/>
    </location>
    <ligand>
        <name>ATP</name>
        <dbReference type="ChEBI" id="CHEBI:30616"/>
    </ligand>
</feature>
<keyword evidence="7 14" id="KW-0460">Magnesium</keyword>
<feature type="transmembrane region" description="Helical" evidence="15">
    <location>
        <begin position="1268"/>
        <end position="1288"/>
    </location>
</feature>
<dbReference type="SUPFAM" id="SSF81660">
    <property type="entry name" value="Metal cation-transporting ATPase, ATP-binding domain N"/>
    <property type="match status" value="1"/>
</dbReference>
<dbReference type="GO" id="GO:0005524">
    <property type="term" value="F:ATP binding"/>
    <property type="evidence" value="ECO:0007669"/>
    <property type="project" value="UniProtKB-UniRule"/>
</dbReference>
<dbReference type="EC" id="7.6.2.1" evidence="15"/>
<feature type="transmembrane region" description="Helical" evidence="15">
    <location>
        <begin position="331"/>
        <end position="356"/>
    </location>
</feature>
<feature type="transmembrane region" description="Helical" evidence="15">
    <location>
        <begin position="89"/>
        <end position="108"/>
    </location>
</feature>
<feature type="compositionally biased region" description="Basic and acidic residues" evidence="16">
    <location>
        <begin position="577"/>
        <end position="594"/>
    </location>
</feature>
<feature type="compositionally biased region" description="Acidic residues" evidence="16">
    <location>
        <begin position="651"/>
        <end position="661"/>
    </location>
</feature>
<dbReference type="Pfam" id="PF16209">
    <property type="entry name" value="PhoLip_ATPase_N"/>
    <property type="match status" value="1"/>
</dbReference>
<comment type="caution">
    <text evidence="19">The sequence shown here is derived from an EMBL/GenBank/DDBJ whole genome shotgun (WGS) entry which is preliminary data.</text>
</comment>
<dbReference type="GO" id="GO:0000287">
    <property type="term" value="F:magnesium ion binding"/>
    <property type="evidence" value="ECO:0007669"/>
    <property type="project" value="UniProtKB-UniRule"/>
</dbReference>
<keyword evidence="8 15" id="KW-1278">Translocase</keyword>
<evidence type="ECO:0000256" key="16">
    <source>
        <dbReference type="SAM" id="MobiDB-lite"/>
    </source>
</evidence>
<evidence type="ECO:0000256" key="14">
    <source>
        <dbReference type="PIRSR" id="PIRSR606539-3"/>
    </source>
</evidence>
<dbReference type="NCBIfam" id="TIGR01652">
    <property type="entry name" value="ATPase-Plipid"/>
    <property type="match status" value="2"/>
</dbReference>
<dbReference type="InterPro" id="IPR032631">
    <property type="entry name" value="P-type_ATPase_N"/>
</dbReference>
<feature type="binding site" evidence="14">
    <location>
        <position position="1067"/>
    </location>
    <ligand>
        <name>Mg(2+)</name>
        <dbReference type="ChEBI" id="CHEBI:18420"/>
    </ligand>
</feature>
<evidence type="ECO:0000256" key="7">
    <source>
        <dbReference type="ARBA" id="ARBA00022842"/>
    </source>
</evidence>
<dbReference type="PROSITE" id="PS00154">
    <property type="entry name" value="ATPASE_E1_E2"/>
    <property type="match status" value="1"/>
</dbReference>
<feature type="region of interest" description="Disordered" evidence="16">
    <location>
        <begin position="948"/>
        <end position="972"/>
    </location>
</feature>
<dbReference type="GO" id="GO:0016887">
    <property type="term" value="F:ATP hydrolysis activity"/>
    <property type="evidence" value="ECO:0007669"/>
    <property type="project" value="InterPro"/>
</dbReference>
<keyword evidence="5 13" id="KW-0547">Nucleotide-binding</keyword>
<feature type="transmembrane region" description="Helical" evidence="15">
    <location>
        <begin position="1308"/>
        <end position="1331"/>
    </location>
</feature>
<dbReference type="InterPro" id="IPR008250">
    <property type="entry name" value="ATPase_P-typ_transduc_dom_A_sf"/>
</dbReference>
<feature type="binding site" evidence="13">
    <location>
        <position position="1037"/>
    </location>
    <ligand>
        <name>ATP</name>
        <dbReference type="ChEBI" id="CHEBI:30616"/>
    </ligand>
</feature>
<feature type="binding site" evidence="13">
    <location>
        <position position="406"/>
    </location>
    <ligand>
        <name>ATP</name>
        <dbReference type="ChEBI" id="CHEBI:30616"/>
    </ligand>
</feature>
<keyword evidence="4 14" id="KW-0479">Metal-binding</keyword>
<sequence length="1415" mass="162467">MKTKYNNKTRESYYIDFDGKSSNTIRKFSIHQRRALEDKESTNYISTTIYTLLNFVPLNLFQQFRRLANFYFLLSAIISLGPWSPINPWINFSPLIFVLSVSGIKAAIDDLNRRKEDRKANNKQFKYYDYQSNEIRTIKSGNLMVGDLVFVEKDRVLPADIVVISTSDVQDNLCFIETSNLDGETNIKERVALKETTNYRNVESFQNLEGQLQIIPPNEQIYQFQGRLLLKGTEEYLPLTTNQLLLRGTTLRNSEWVWGVIVYAGKDTKMFQNLETTHHKFSRFEKTMNKVVFYIFLLKVIILIISSLIGAGFTQENKSKAWYLNLEETTYLYNFVYTAGSYFILYSYLIPISLYVTVEMVRIVQSLFMYWDVELIDEKTGKRAHARNSNLNEELGQVEHIFSDKTGTLTENEMIFKTCSINGNQFSLVHSHPQGGDSDQLQSQIIQVNNQNENTYLKKKKAKSTFEQNINKTKTENPDFYYQMFFRSLALCHTVLPGLPGESAEKESINVFQNASRKLKNFGKKLKLDQIKMHIKEDLSKIKQIDFPSNLKKLKRSKTTSSRGSTTGASSVPVSRHATDQKEITERSKIDPNYKKSSKKQTTLDKNQLVIKTSSLSSTNTNTNTTSKTKAKTNNKINSSPKTNSISITETETDTDTDTSTEMEKGSTKKISTSTKDTLSQFSSDSDSSLKLEENSLDVNLLQYHGQSPDEVALVYAAKAAGYVLLERKRATGITLYENGEISSYPIKAVLEFDSDRKRMSIITRDESGRILLICKGADNVLIPRGIQNNDDLNFQKTLDDLNNFANQGLRTLLFGYRYLEESEFSDWLKRYNQAKASLINREDNIHQVCEEIEKDLILFGATGIEDKLQPDVPETIDYLLKAGINIWLLTGDKPGTAVSVGHSCNLIRKIDETILMKERKKDLILEIFNNHYNEICKKYNDFSGAESDSDSGYDHSDDMDENNLDDDDHHDIDLENGINLKNFDERVKQSRKANAKNDKVNKVIVMTGKVLGVLLEHEEEKLFELTKKCRSVIFSRVTPKQKSQVVDMVHKYSQKVTLAIGDGANDVSMIRTANIGIGLVSKEGNQAVRVSDFSLARFKHLKRLICVHGRYCYLRLQEVVLYSFYKNVVFILPQFWWSFFGASSGQTLYNDWFMSLFNMLFNVFPPFIIGITEKDVSEKILKKFPQLYKDFQRDRFNMKKVIARIAIAIFQSLFVFFSCYLTISYSTTLYSNGKSVGLRTVGTIVCSISIIISIFDHIIRIRYWTWLNHFGVYFSLISVFAFLWPYSNLLDYFPTIYKVFEHLIQIPHYYLLIIFNIIGCLLPEIVAFYIKSNYYPKTLQILKEKEILSGIESKHGPFNGNENDNNKTKSTDVLDQGVSPKFNKNSNISDFENFSSPEINSNFSSETDFSSENH</sequence>
<keyword evidence="6 13" id="KW-0067">ATP-binding</keyword>
<evidence type="ECO:0000256" key="9">
    <source>
        <dbReference type="ARBA" id="ARBA00022989"/>
    </source>
</evidence>
<evidence type="ECO:0000256" key="5">
    <source>
        <dbReference type="ARBA" id="ARBA00022741"/>
    </source>
</evidence>
<dbReference type="InterPro" id="IPR018303">
    <property type="entry name" value="ATPase_P-typ_P_site"/>
</dbReference>
<dbReference type="InterPro" id="IPR036412">
    <property type="entry name" value="HAD-like_sf"/>
</dbReference>
<feature type="transmembrane region" description="Helical" evidence="15">
    <location>
        <begin position="67"/>
        <end position="83"/>
    </location>
</feature>
<dbReference type="InterPro" id="IPR001757">
    <property type="entry name" value="P_typ_ATPase"/>
</dbReference>
<feature type="compositionally biased region" description="Polar residues" evidence="16">
    <location>
        <begin position="1383"/>
        <end position="1415"/>
    </location>
</feature>
<dbReference type="EMBL" id="JANTQA010000070">
    <property type="protein sequence ID" value="KAJ3425192.1"/>
    <property type="molecule type" value="Genomic_DNA"/>
</dbReference>
<dbReference type="InterPro" id="IPR006539">
    <property type="entry name" value="P-type_ATPase_IV"/>
</dbReference>
<dbReference type="Gene3D" id="2.70.150.10">
    <property type="entry name" value="Calcium-transporting ATPase, cytoplasmic transduction domain A"/>
    <property type="match status" value="1"/>
</dbReference>
<evidence type="ECO:0000256" key="4">
    <source>
        <dbReference type="ARBA" id="ARBA00022723"/>
    </source>
</evidence>
<keyword evidence="3 15" id="KW-0812">Transmembrane</keyword>
<dbReference type="GO" id="GO:0140326">
    <property type="term" value="F:ATPase-coupled intramembrane lipid transporter activity"/>
    <property type="evidence" value="ECO:0007669"/>
    <property type="project" value="UniProtKB-EC"/>
</dbReference>
<evidence type="ECO:0000256" key="6">
    <source>
        <dbReference type="ARBA" id="ARBA00022840"/>
    </source>
</evidence>
<protein>
    <recommendedName>
        <fullName evidence="15">Phospholipid-transporting ATPase</fullName>
        <ecNumber evidence="15">7.6.2.1</ecNumber>
    </recommendedName>
</protein>
<feature type="domain" description="P-type ATPase C-terminal" evidence="18">
    <location>
        <begin position="1089"/>
        <end position="1338"/>
    </location>
</feature>
<dbReference type="Proteomes" id="UP001146793">
    <property type="component" value="Unassembled WGS sequence"/>
</dbReference>
<reference evidence="19" key="1">
    <citation type="submission" date="2022-08" db="EMBL/GenBank/DDBJ databases">
        <title>Novel sulphate-reducing endosymbionts in the free-living metamonad Anaeramoeba.</title>
        <authorList>
            <person name="Jerlstrom-Hultqvist J."/>
            <person name="Cepicka I."/>
            <person name="Gallot-Lavallee L."/>
            <person name="Salas-Leiva D."/>
            <person name="Curtis B.A."/>
            <person name="Zahonova K."/>
            <person name="Pipaliya S."/>
            <person name="Dacks J."/>
            <person name="Roger A.J."/>
        </authorList>
    </citation>
    <scope>NUCLEOTIDE SEQUENCE</scope>
    <source>
        <strain evidence="19">Busselton2</strain>
    </source>
</reference>
<feature type="binding site" evidence="13">
    <location>
        <position position="776"/>
    </location>
    <ligand>
        <name>ATP</name>
        <dbReference type="ChEBI" id="CHEBI:30616"/>
    </ligand>
</feature>
<comment type="catalytic activity">
    <reaction evidence="11 15">
        <text>ATP + H2O + phospholipidSide 1 = ADP + phosphate + phospholipidSide 2.</text>
        <dbReference type="EC" id="7.6.2.1"/>
    </reaction>
</comment>
<feature type="binding site" evidence="13">
    <location>
        <position position="891"/>
    </location>
    <ligand>
        <name>ATP</name>
        <dbReference type="ChEBI" id="CHEBI:30616"/>
    </ligand>
</feature>
<dbReference type="InterPro" id="IPR023299">
    <property type="entry name" value="ATPase_P-typ_cyto_dom_N"/>
</dbReference>
<comment type="cofactor">
    <cofactor evidence="14">
        <name>Mg(2+)</name>
        <dbReference type="ChEBI" id="CHEBI:18420"/>
    </cofactor>
</comment>
<dbReference type="SUPFAM" id="SSF81665">
    <property type="entry name" value="Calcium ATPase, transmembrane domain M"/>
    <property type="match status" value="1"/>
</dbReference>
<dbReference type="Pfam" id="PF13246">
    <property type="entry name" value="Cation_ATPase"/>
    <property type="match status" value="1"/>
</dbReference>
<feature type="binding site" evidence="13">
    <location>
        <position position="1067"/>
    </location>
    <ligand>
        <name>ATP</name>
        <dbReference type="ChEBI" id="CHEBI:30616"/>
    </ligand>
</feature>
<feature type="compositionally biased region" description="Low complexity" evidence="16">
    <location>
        <begin position="669"/>
        <end position="686"/>
    </location>
</feature>
<evidence type="ECO:0000256" key="15">
    <source>
        <dbReference type="RuleBase" id="RU362033"/>
    </source>
</evidence>
<dbReference type="NCBIfam" id="TIGR01494">
    <property type="entry name" value="ATPase_P-type"/>
    <property type="match status" value="1"/>
</dbReference>
<evidence type="ECO:0000256" key="1">
    <source>
        <dbReference type="ARBA" id="ARBA00004141"/>
    </source>
</evidence>
<feature type="binding site" evidence="13">
    <location>
        <position position="1043"/>
    </location>
    <ligand>
        <name>ATP</name>
        <dbReference type="ChEBI" id="CHEBI:30616"/>
    </ligand>
</feature>
<feature type="binding site" evidence="14">
    <location>
        <position position="406"/>
    </location>
    <ligand>
        <name>Mg(2+)</name>
        <dbReference type="ChEBI" id="CHEBI:18420"/>
    </ligand>
</feature>
<dbReference type="GO" id="GO:0045332">
    <property type="term" value="P:phospholipid translocation"/>
    <property type="evidence" value="ECO:0007669"/>
    <property type="project" value="TreeGrafter"/>
</dbReference>
<name>A0AAV7YBF0_9EUKA</name>
<feature type="binding site" evidence="13">
    <location>
        <position position="892"/>
    </location>
    <ligand>
        <name>ATP</name>
        <dbReference type="ChEBI" id="CHEBI:30616"/>
    </ligand>
</feature>
<feature type="binding site" evidence="13">
    <location>
        <position position="711"/>
    </location>
    <ligand>
        <name>ATP</name>
        <dbReference type="ChEBI" id="CHEBI:30616"/>
    </ligand>
</feature>
<evidence type="ECO:0000259" key="18">
    <source>
        <dbReference type="Pfam" id="PF16212"/>
    </source>
</evidence>
<feature type="region of interest" description="Disordered" evidence="16">
    <location>
        <begin position="1356"/>
        <end position="1415"/>
    </location>
</feature>
<evidence type="ECO:0000313" key="19">
    <source>
        <dbReference type="EMBL" id="KAJ3425192.1"/>
    </source>
</evidence>
<keyword evidence="10 15" id="KW-0472">Membrane</keyword>
<evidence type="ECO:0000256" key="12">
    <source>
        <dbReference type="PIRSR" id="PIRSR606539-1"/>
    </source>
</evidence>